<dbReference type="EMBL" id="BONQ01000085">
    <property type="protein sequence ID" value="GIG47715.1"/>
    <property type="molecule type" value="Genomic_DNA"/>
</dbReference>
<reference evidence="1" key="1">
    <citation type="submission" date="2021-01" db="EMBL/GenBank/DDBJ databases">
        <title>Whole genome shotgun sequence of Dactylosporangium siamense NBRC 106093.</title>
        <authorList>
            <person name="Komaki H."/>
            <person name="Tamura T."/>
        </authorList>
    </citation>
    <scope>NUCLEOTIDE SEQUENCE</scope>
    <source>
        <strain evidence="1">NBRC 106093</strain>
    </source>
</reference>
<evidence type="ECO:0000313" key="1">
    <source>
        <dbReference type="EMBL" id="GIG47715.1"/>
    </source>
</evidence>
<evidence type="ECO:0000313" key="2">
    <source>
        <dbReference type="Proteomes" id="UP000660611"/>
    </source>
</evidence>
<organism evidence="1 2">
    <name type="scientific">Dactylosporangium siamense</name>
    <dbReference type="NCBI Taxonomy" id="685454"/>
    <lineage>
        <taxon>Bacteria</taxon>
        <taxon>Bacillati</taxon>
        <taxon>Actinomycetota</taxon>
        <taxon>Actinomycetes</taxon>
        <taxon>Micromonosporales</taxon>
        <taxon>Micromonosporaceae</taxon>
        <taxon>Dactylosporangium</taxon>
    </lineage>
</organism>
<gene>
    <name evidence="1" type="ORF">Dsi01nite_057560</name>
</gene>
<dbReference type="AlphaFoldDB" id="A0A919PMY7"/>
<dbReference type="Proteomes" id="UP000660611">
    <property type="component" value="Unassembled WGS sequence"/>
</dbReference>
<comment type="caution">
    <text evidence="1">The sequence shown here is derived from an EMBL/GenBank/DDBJ whole genome shotgun (WGS) entry which is preliminary data.</text>
</comment>
<dbReference type="RefSeq" id="WP_203849441.1">
    <property type="nucleotide sequence ID" value="NZ_BAAAVW010000019.1"/>
</dbReference>
<sequence length="59" mass="6577">MAVIYDHAVTDARRLVARHQALRVQQVTRCAAGCAHWPCKPFSTAWAVVTRNSNTRAGR</sequence>
<keyword evidence="2" id="KW-1185">Reference proteome</keyword>
<proteinExistence type="predicted"/>
<accession>A0A919PMY7</accession>
<name>A0A919PMY7_9ACTN</name>
<protein>
    <submittedName>
        <fullName evidence="1">Uncharacterized protein</fullName>
    </submittedName>
</protein>